<dbReference type="SUPFAM" id="SSF47699">
    <property type="entry name" value="Bifunctional inhibitor/lipid-transfer protein/seed storage 2S albumin"/>
    <property type="match status" value="1"/>
</dbReference>
<keyword evidence="3" id="KW-0446">Lipid-binding</keyword>
<feature type="chain" id="PRO_5015165565" evidence="4">
    <location>
        <begin position="27"/>
        <end position="102"/>
    </location>
</feature>
<dbReference type="OrthoDB" id="656626at2759"/>
<dbReference type="OMA" id="MAGRKVM"/>
<evidence type="ECO:0000259" key="5">
    <source>
        <dbReference type="SMART" id="SM00499"/>
    </source>
</evidence>
<name>A0A2P6QGL2_ROSCH</name>
<proteinExistence type="predicted"/>
<feature type="domain" description="Bifunctional inhibitor/plant lipid transfer protein/seed storage helical" evidence="5">
    <location>
        <begin position="30"/>
        <end position="100"/>
    </location>
</feature>
<reference evidence="6 7" key="1">
    <citation type="journal article" date="2018" name="Nat. Genet.">
        <title>The Rosa genome provides new insights in the design of modern roses.</title>
        <authorList>
            <person name="Bendahmane M."/>
        </authorList>
    </citation>
    <scope>NUCLEOTIDE SEQUENCE [LARGE SCALE GENOMIC DNA]</scope>
    <source>
        <strain evidence="7">cv. Old Blush</strain>
    </source>
</reference>
<dbReference type="GO" id="GO:0009627">
    <property type="term" value="P:systemic acquired resistance"/>
    <property type="evidence" value="ECO:0007669"/>
    <property type="project" value="InterPro"/>
</dbReference>
<protein>
    <submittedName>
        <fullName evidence="6">Putative bifunctional inhibitor/plant lipid transfer protein/seed storage helical</fullName>
    </submittedName>
</protein>
<evidence type="ECO:0000313" key="7">
    <source>
        <dbReference type="Proteomes" id="UP000238479"/>
    </source>
</evidence>
<sequence>MARFSGALSQWVMVVLLIALLEGAHAVSICNIDSAQLNYCRPSVTGKSPRPPSKKCCGVVHQANLPCLCNYKAVLPSFGIDPARAMALPKKCGMKTPPECVA</sequence>
<dbReference type="Proteomes" id="UP000238479">
    <property type="component" value="Chromosome 5"/>
</dbReference>
<dbReference type="Gramene" id="PRQ33311">
    <property type="protein sequence ID" value="PRQ33311"/>
    <property type="gene ID" value="RchiOBHm_Chr5g0056191"/>
</dbReference>
<dbReference type="InterPro" id="IPR036312">
    <property type="entry name" value="Bifun_inhib/LTP/seed_sf"/>
</dbReference>
<dbReference type="SMART" id="SM00499">
    <property type="entry name" value="AAI"/>
    <property type="match status" value="1"/>
</dbReference>
<organism evidence="6 7">
    <name type="scientific">Rosa chinensis</name>
    <name type="common">China rose</name>
    <dbReference type="NCBI Taxonomy" id="74649"/>
    <lineage>
        <taxon>Eukaryota</taxon>
        <taxon>Viridiplantae</taxon>
        <taxon>Streptophyta</taxon>
        <taxon>Embryophyta</taxon>
        <taxon>Tracheophyta</taxon>
        <taxon>Spermatophyta</taxon>
        <taxon>Magnoliopsida</taxon>
        <taxon>eudicotyledons</taxon>
        <taxon>Gunneridae</taxon>
        <taxon>Pentapetalae</taxon>
        <taxon>rosids</taxon>
        <taxon>fabids</taxon>
        <taxon>Rosales</taxon>
        <taxon>Rosaceae</taxon>
        <taxon>Rosoideae</taxon>
        <taxon>Rosoideae incertae sedis</taxon>
        <taxon>Rosa</taxon>
    </lineage>
</organism>
<evidence type="ECO:0000256" key="3">
    <source>
        <dbReference type="ARBA" id="ARBA00023121"/>
    </source>
</evidence>
<gene>
    <name evidence="6" type="ORF">RchiOBHm_Chr5g0056191</name>
</gene>
<evidence type="ECO:0000256" key="2">
    <source>
        <dbReference type="ARBA" id="ARBA00022448"/>
    </source>
</evidence>
<keyword evidence="2" id="KW-0813">Transport</keyword>
<keyword evidence="4" id="KW-0732">Signal</keyword>
<dbReference type="InterPro" id="IPR044741">
    <property type="entry name" value="NsLTP-like"/>
</dbReference>
<dbReference type="GO" id="GO:0005504">
    <property type="term" value="F:fatty acid binding"/>
    <property type="evidence" value="ECO:0007669"/>
    <property type="project" value="InterPro"/>
</dbReference>
<accession>A0A2P6QGL2</accession>
<dbReference type="CDD" id="cd04660">
    <property type="entry name" value="nsLTP_like"/>
    <property type="match status" value="1"/>
</dbReference>
<dbReference type="AlphaFoldDB" id="A0A2P6QGL2"/>
<dbReference type="Gene3D" id="1.10.110.10">
    <property type="entry name" value="Plant lipid-transfer and hydrophobic proteins"/>
    <property type="match status" value="1"/>
</dbReference>
<dbReference type="STRING" id="74649.A0A2P6QGL2"/>
<dbReference type="InterPro" id="IPR016140">
    <property type="entry name" value="Bifunc_inhib/LTP/seed_store"/>
</dbReference>
<evidence type="ECO:0000256" key="4">
    <source>
        <dbReference type="SAM" id="SignalP"/>
    </source>
</evidence>
<comment type="function">
    <text evidence="1">Plant non-specific lipid-transfer proteins transfer phospholipids as well as galactolipids across membranes. May play a role in wax or cutin deposition in the cell walls of expanding epidermal cells and certain secretory tissues.</text>
</comment>
<comment type="caution">
    <text evidence="6">The sequence shown here is derived from an EMBL/GenBank/DDBJ whole genome shotgun (WGS) entry which is preliminary data.</text>
</comment>
<keyword evidence="7" id="KW-1185">Reference proteome</keyword>
<dbReference type="EMBL" id="PDCK01000043">
    <property type="protein sequence ID" value="PRQ33311.1"/>
    <property type="molecule type" value="Genomic_DNA"/>
</dbReference>
<dbReference type="PANTHER" id="PTHR33122">
    <property type="entry name" value="LIPID BINDING PROTEIN-RELATED"/>
    <property type="match status" value="1"/>
</dbReference>
<dbReference type="PANTHER" id="PTHR33122:SF43">
    <property type="entry name" value="BIFUNCTIONAL INHIBITOR_PLANT LIPID TRANSFER PROTEIN_SEED STORAGE HELICAL DOMAIN-CONTAINING PROTEIN"/>
    <property type="match status" value="1"/>
</dbReference>
<dbReference type="Pfam" id="PF14368">
    <property type="entry name" value="LTP_2"/>
    <property type="match status" value="1"/>
</dbReference>
<feature type="signal peptide" evidence="4">
    <location>
        <begin position="1"/>
        <end position="26"/>
    </location>
</feature>
<evidence type="ECO:0000313" key="6">
    <source>
        <dbReference type="EMBL" id="PRQ33311.1"/>
    </source>
</evidence>
<evidence type="ECO:0000256" key="1">
    <source>
        <dbReference type="ARBA" id="ARBA00003211"/>
    </source>
</evidence>
<dbReference type="InterPro" id="IPR039265">
    <property type="entry name" value="DIR1-like"/>
</dbReference>